<organism evidence="2 3">
    <name type="scientific">Pseudotabrizicola algicola</name>
    <dbReference type="NCBI Taxonomy" id="2709381"/>
    <lineage>
        <taxon>Bacteria</taxon>
        <taxon>Pseudomonadati</taxon>
        <taxon>Pseudomonadota</taxon>
        <taxon>Alphaproteobacteria</taxon>
        <taxon>Rhodobacterales</taxon>
        <taxon>Paracoccaceae</taxon>
        <taxon>Pseudotabrizicola</taxon>
    </lineage>
</organism>
<name>A0A6B3RME8_9RHOB</name>
<dbReference type="Pfam" id="PF13316">
    <property type="entry name" value="DUF4087"/>
    <property type="match status" value="1"/>
</dbReference>
<evidence type="ECO:0000313" key="3">
    <source>
        <dbReference type="Proteomes" id="UP000481421"/>
    </source>
</evidence>
<reference evidence="2 3" key="1">
    <citation type="submission" date="2020-02" db="EMBL/GenBank/DDBJ databases">
        <title>Rhodobacter algicola sp. nov., isolated from microalga culture.</title>
        <authorList>
            <person name="Park C.-Y."/>
        </authorList>
    </citation>
    <scope>NUCLEOTIDE SEQUENCE [LARGE SCALE GENOMIC DNA]</scope>
    <source>
        <strain evidence="2 3">ETT8</strain>
    </source>
</reference>
<proteinExistence type="predicted"/>
<protein>
    <submittedName>
        <fullName evidence="2">DUF4087 domain-containing protein</fullName>
    </submittedName>
</protein>
<keyword evidence="3" id="KW-1185">Reference proteome</keyword>
<keyword evidence="1" id="KW-0732">Signal</keyword>
<dbReference type="RefSeq" id="WP_164610340.1">
    <property type="nucleotide sequence ID" value="NZ_JAAIKE010000002.1"/>
</dbReference>
<dbReference type="EMBL" id="JAAIKE010000002">
    <property type="protein sequence ID" value="NEX46018.1"/>
    <property type="molecule type" value="Genomic_DNA"/>
</dbReference>
<dbReference type="Proteomes" id="UP000481421">
    <property type="component" value="Unassembled WGS sequence"/>
</dbReference>
<accession>A0A6B3RME8</accession>
<dbReference type="InterPro" id="IPR025145">
    <property type="entry name" value="DUF4087"/>
</dbReference>
<gene>
    <name evidence="2" type="ORF">G3572_07360</name>
</gene>
<evidence type="ECO:0000313" key="2">
    <source>
        <dbReference type="EMBL" id="NEX46018.1"/>
    </source>
</evidence>
<feature type="chain" id="PRO_5025469717" evidence="1">
    <location>
        <begin position="25"/>
        <end position="134"/>
    </location>
</feature>
<sequence length="134" mass="14490">MTVTAAFSFKIGALALALMVPAQAALAKDVMRCGWYANPTPGNHWLTDRDATWYMSMQGAPEVPGWLDLSESSFAFDDSNWVRTNGYYGYGCACVTGRFGDAAEGEVLLVRKMKALPLSRCETDPNLPGAEAEG</sequence>
<dbReference type="AlphaFoldDB" id="A0A6B3RME8"/>
<feature type="signal peptide" evidence="1">
    <location>
        <begin position="1"/>
        <end position="24"/>
    </location>
</feature>
<comment type="caution">
    <text evidence="2">The sequence shown here is derived from an EMBL/GenBank/DDBJ whole genome shotgun (WGS) entry which is preliminary data.</text>
</comment>
<evidence type="ECO:0000256" key="1">
    <source>
        <dbReference type="SAM" id="SignalP"/>
    </source>
</evidence>